<keyword evidence="2 4" id="KW-0442">Lipid degradation</keyword>
<evidence type="ECO:0000256" key="4">
    <source>
        <dbReference type="PROSITE-ProRule" id="PRU01161"/>
    </source>
</evidence>
<dbReference type="InterPro" id="IPR045943">
    <property type="entry name" value="DUF6363"/>
</dbReference>
<dbReference type="InterPro" id="IPR016035">
    <property type="entry name" value="Acyl_Trfase/lysoPLipase"/>
</dbReference>
<dbReference type="SUPFAM" id="SSF52151">
    <property type="entry name" value="FabD/lysophospholipase-like"/>
    <property type="match status" value="1"/>
</dbReference>
<organism evidence="6 7">
    <name type="scientific">Muricaecibacterium torontonense</name>
    <dbReference type="NCBI Taxonomy" id="3032871"/>
    <lineage>
        <taxon>Bacteria</taxon>
        <taxon>Bacillati</taxon>
        <taxon>Actinomycetota</taxon>
        <taxon>Coriobacteriia</taxon>
        <taxon>Coriobacteriales</taxon>
        <taxon>Atopobiaceae</taxon>
        <taxon>Muricaecibacterium</taxon>
    </lineage>
</organism>
<dbReference type="InterPro" id="IPR050301">
    <property type="entry name" value="NTE"/>
</dbReference>
<evidence type="ECO:0000256" key="1">
    <source>
        <dbReference type="ARBA" id="ARBA00022801"/>
    </source>
</evidence>
<evidence type="ECO:0000256" key="3">
    <source>
        <dbReference type="ARBA" id="ARBA00023098"/>
    </source>
</evidence>
<feature type="short sequence motif" description="GXGXXG" evidence="4">
    <location>
        <begin position="15"/>
        <end position="20"/>
    </location>
</feature>
<dbReference type="Proteomes" id="UP000310263">
    <property type="component" value="Unassembled WGS sequence"/>
</dbReference>
<dbReference type="InterPro" id="IPR037483">
    <property type="entry name" value="YjjU-like"/>
</dbReference>
<keyword evidence="3 4" id="KW-0443">Lipid metabolism</keyword>
<dbReference type="Gene3D" id="3.40.1090.10">
    <property type="entry name" value="Cytosolic phospholipase A2 catalytic domain"/>
    <property type="match status" value="2"/>
</dbReference>
<dbReference type="CDD" id="cd07208">
    <property type="entry name" value="Pat_hypo_Ecoli_yjju_like"/>
    <property type="match status" value="1"/>
</dbReference>
<dbReference type="InterPro" id="IPR002641">
    <property type="entry name" value="PNPLA_dom"/>
</dbReference>
<dbReference type="Pfam" id="PF19890">
    <property type="entry name" value="DUF6363"/>
    <property type="match status" value="1"/>
</dbReference>
<reference evidence="6 7" key="1">
    <citation type="submission" date="2019-04" db="EMBL/GenBank/DDBJ databases">
        <title>Microbes associate with the intestines of laboratory mice.</title>
        <authorList>
            <person name="Navarre W."/>
            <person name="Wong E."/>
            <person name="Huang K."/>
            <person name="Tropini C."/>
            <person name="Ng K."/>
            <person name="Yu B."/>
        </authorList>
    </citation>
    <scope>NUCLEOTIDE SEQUENCE [LARGE SCALE GENOMIC DNA]</scope>
    <source>
        <strain evidence="6 7">NM07_P-09</strain>
    </source>
</reference>
<comment type="caution">
    <text evidence="6">The sequence shown here is derived from an EMBL/GenBank/DDBJ whole genome shotgun (WGS) entry which is preliminary data.</text>
</comment>
<gene>
    <name evidence="6" type="ORF">E5334_03205</name>
</gene>
<dbReference type="PANTHER" id="PTHR14226:SF25">
    <property type="entry name" value="PHOSPHOESTERASE"/>
    <property type="match status" value="1"/>
</dbReference>
<accession>A0A4S2F4C1</accession>
<dbReference type="Pfam" id="PF01734">
    <property type="entry name" value="Patatin"/>
    <property type="match status" value="1"/>
</dbReference>
<dbReference type="PROSITE" id="PS51635">
    <property type="entry name" value="PNPLA"/>
    <property type="match status" value="1"/>
</dbReference>
<feature type="active site" description="Nucleophile" evidence="4">
    <location>
        <position position="45"/>
    </location>
</feature>
<dbReference type="GO" id="GO:0016042">
    <property type="term" value="P:lipid catabolic process"/>
    <property type="evidence" value="ECO:0007669"/>
    <property type="project" value="UniProtKB-UniRule"/>
</dbReference>
<evidence type="ECO:0000313" key="6">
    <source>
        <dbReference type="EMBL" id="TGY62453.1"/>
    </source>
</evidence>
<keyword evidence="7" id="KW-1185">Reference proteome</keyword>
<feature type="short sequence motif" description="GXSXG" evidence="4">
    <location>
        <begin position="43"/>
        <end position="47"/>
    </location>
</feature>
<feature type="domain" description="PNPLA" evidence="5">
    <location>
        <begin position="11"/>
        <end position="178"/>
    </location>
</feature>
<feature type="active site" description="Proton acceptor" evidence="4">
    <location>
        <position position="165"/>
    </location>
</feature>
<dbReference type="EMBL" id="SRYE01000002">
    <property type="protein sequence ID" value="TGY62453.1"/>
    <property type="molecule type" value="Genomic_DNA"/>
</dbReference>
<name>A0A4S2F4C1_9ACTN</name>
<protein>
    <submittedName>
        <fullName evidence="6">Patatin family protein</fullName>
    </submittedName>
</protein>
<feature type="short sequence motif" description="DGA/G" evidence="4">
    <location>
        <begin position="165"/>
        <end position="167"/>
    </location>
</feature>
<evidence type="ECO:0000313" key="7">
    <source>
        <dbReference type="Proteomes" id="UP000310263"/>
    </source>
</evidence>
<evidence type="ECO:0000259" key="5">
    <source>
        <dbReference type="PROSITE" id="PS51635"/>
    </source>
</evidence>
<dbReference type="RefSeq" id="WP_136012182.1">
    <property type="nucleotide sequence ID" value="NZ_SRYE01000002.1"/>
</dbReference>
<evidence type="ECO:0000256" key="2">
    <source>
        <dbReference type="ARBA" id="ARBA00022963"/>
    </source>
</evidence>
<keyword evidence="1 4" id="KW-0378">Hydrolase</keyword>
<dbReference type="AlphaFoldDB" id="A0A4S2F4C1"/>
<dbReference type="PANTHER" id="PTHR14226">
    <property type="entry name" value="NEUROPATHY TARGET ESTERASE/SWISS CHEESE D.MELANOGASTER"/>
    <property type="match status" value="1"/>
</dbReference>
<dbReference type="GO" id="GO:0016787">
    <property type="term" value="F:hydrolase activity"/>
    <property type="evidence" value="ECO:0007669"/>
    <property type="project" value="UniProtKB-UniRule"/>
</dbReference>
<sequence>MEPLSKQKVALVLEGGGLRGMFTAGVLDVFLEQGLVGFSHIYGVSAGAINGANFKAGQIGRFCRDTLAFRDNPEFMSLASLALTGNITGREFLFTKVNASLDPFDYAHFNASPVPFTAVASDLTFGTAAYLEVSRLPEQMDIIVASSSLPCLSEIVTWEGRRLLDGGTCDSVPVERALAEGAQQLIVVLTQHRGYRKSPTYSLMQVARRLYGDYPYYLEALASRGERYNQQLDHVFELEAAGVAHVVAPSAPVELDLLEEDGSKLLELYVDGRRMAMGLLQELVGGVASEGRPVVVSACEEGAN</sequence>
<proteinExistence type="predicted"/>
<dbReference type="OrthoDB" id="9802424at2"/>